<name>A0ABY6IK38_9HYPH</name>
<gene>
    <name evidence="1" type="ORF">OF122_12950</name>
</gene>
<keyword evidence="2" id="KW-1185">Reference proteome</keyword>
<proteinExistence type="predicted"/>
<evidence type="ECO:0000313" key="2">
    <source>
        <dbReference type="Proteomes" id="UP001163882"/>
    </source>
</evidence>
<evidence type="ECO:0000313" key="1">
    <source>
        <dbReference type="EMBL" id="UYQ70966.1"/>
    </source>
</evidence>
<sequence>MQVEIMEPEAVRADWGRIGVLLAPAIRQHPGATIAGVLKAILDGELLCLKVSDGADGIVCLSRCDGETGTALYVNYVAGSIEGGPKARYRAIRQFAEAIEAEARRLGCTEVQGGGRAWKALGWDVSDREGGGYSLRKVLT</sequence>
<dbReference type="RefSeq" id="WP_264224630.1">
    <property type="nucleotide sequence ID" value="NZ_CP107716.1"/>
</dbReference>
<accession>A0ABY6IK38</accession>
<dbReference type="EMBL" id="CP107716">
    <property type="protein sequence ID" value="UYQ70966.1"/>
    <property type="molecule type" value="Genomic_DNA"/>
</dbReference>
<organism evidence="1 2">
    <name type="scientific">Pelagibacterium flavum</name>
    <dbReference type="NCBI Taxonomy" id="2984530"/>
    <lineage>
        <taxon>Bacteria</taxon>
        <taxon>Pseudomonadati</taxon>
        <taxon>Pseudomonadota</taxon>
        <taxon>Alphaproteobacteria</taxon>
        <taxon>Hyphomicrobiales</taxon>
        <taxon>Devosiaceae</taxon>
        <taxon>Pelagibacterium</taxon>
    </lineage>
</organism>
<evidence type="ECO:0008006" key="3">
    <source>
        <dbReference type="Google" id="ProtNLM"/>
    </source>
</evidence>
<reference evidence="1" key="1">
    <citation type="submission" date="2022-10" db="EMBL/GenBank/DDBJ databases">
        <title>YIM 151497 complete genome.</title>
        <authorList>
            <person name="Chen X."/>
        </authorList>
    </citation>
    <scope>NUCLEOTIDE SEQUENCE</scope>
    <source>
        <strain evidence="1">YIM 151497</strain>
    </source>
</reference>
<protein>
    <recommendedName>
        <fullName evidence="3">GNAT family N-acetyltransferase</fullName>
    </recommendedName>
</protein>
<dbReference type="Proteomes" id="UP001163882">
    <property type="component" value="Chromosome"/>
</dbReference>